<reference evidence="2 3" key="1">
    <citation type="journal article" date="2019" name="Commun. Biol.">
        <title>The bagworm genome reveals a unique fibroin gene that provides high tensile strength.</title>
        <authorList>
            <person name="Kono N."/>
            <person name="Nakamura H."/>
            <person name="Ohtoshi R."/>
            <person name="Tomita M."/>
            <person name="Numata K."/>
            <person name="Arakawa K."/>
        </authorList>
    </citation>
    <scope>NUCLEOTIDE SEQUENCE [LARGE SCALE GENOMIC DNA]</scope>
</reference>
<dbReference type="EMBL" id="BGZK01000149">
    <property type="protein sequence ID" value="GBP23299.1"/>
    <property type="molecule type" value="Genomic_DNA"/>
</dbReference>
<evidence type="ECO:0000256" key="1">
    <source>
        <dbReference type="SAM" id="MobiDB-lite"/>
    </source>
</evidence>
<evidence type="ECO:0000313" key="2">
    <source>
        <dbReference type="EMBL" id="GBP23299.1"/>
    </source>
</evidence>
<feature type="region of interest" description="Disordered" evidence="1">
    <location>
        <begin position="60"/>
        <end position="84"/>
    </location>
</feature>
<protein>
    <submittedName>
        <fullName evidence="2">Uncharacterized protein</fullName>
    </submittedName>
</protein>
<organism evidence="2 3">
    <name type="scientific">Eumeta variegata</name>
    <name type="common">Bagworm moth</name>
    <name type="synonym">Eumeta japonica</name>
    <dbReference type="NCBI Taxonomy" id="151549"/>
    <lineage>
        <taxon>Eukaryota</taxon>
        <taxon>Metazoa</taxon>
        <taxon>Ecdysozoa</taxon>
        <taxon>Arthropoda</taxon>
        <taxon>Hexapoda</taxon>
        <taxon>Insecta</taxon>
        <taxon>Pterygota</taxon>
        <taxon>Neoptera</taxon>
        <taxon>Endopterygota</taxon>
        <taxon>Lepidoptera</taxon>
        <taxon>Glossata</taxon>
        <taxon>Ditrysia</taxon>
        <taxon>Tineoidea</taxon>
        <taxon>Psychidae</taxon>
        <taxon>Oiketicinae</taxon>
        <taxon>Eumeta</taxon>
    </lineage>
</organism>
<evidence type="ECO:0000313" key="3">
    <source>
        <dbReference type="Proteomes" id="UP000299102"/>
    </source>
</evidence>
<dbReference type="Proteomes" id="UP000299102">
    <property type="component" value="Unassembled WGS sequence"/>
</dbReference>
<name>A0A4C1UAF7_EUMVA</name>
<dbReference type="AlphaFoldDB" id="A0A4C1UAF7"/>
<proteinExistence type="predicted"/>
<sequence>MTQYDLHNATGTRPTLTPAALKTRWRFPFGPLTFRRPARLTRGPRPGSRARAVSGVALVAGRPPPANQTNARLDQRCGSDDERTDSNLLLSKSVHVSLLDGLVVAVTHQKELS</sequence>
<gene>
    <name evidence="2" type="ORF">EVAR_76013_1</name>
</gene>
<accession>A0A4C1UAF7</accession>
<keyword evidence="3" id="KW-1185">Reference proteome</keyword>
<feature type="compositionally biased region" description="Basic and acidic residues" evidence="1">
    <location>
        <begin position="73"/>
        <end position="84"/>
    </location>
</feature>
<comment type="caution">
    <text evidence="2">The sequence shown here is derived from an EMBL/GenBank/DDBJ whole genome shotgun (WGS) entry which is preliminary data.</text>
</comment>